<reference evidence="2 3" key="1">
    <citation type="journal article" date="2021" name="Elife">
        <title>Chloroplast acquisition without the gene transfer in kleptoplastic sea slugs, Plakobranchus ocellatus.</title>
        <authorList>
            <person name="Maeda T."/>
            <person name="Takahashi S."/>
            <person name="Yoshida T."/>
            <person name="Shimamura S."/>
            <person name="Takaki Y."/>
            <person name="Nagai Y."/>
            <person name="Toyoda A."/>
            <person name="Suzuki Y."/>
            <person name="Arimoto A."/>
            <person name="Ishii H."/>
            <person name="Satoh N."/>
            <person name="Nishiyama T."/>
            <person name="Hasebe M."/>
            <person name="Maruyama T."/>
            <person name="Minagawa J."/>
            <person name="Obokata J."/>
            <person name="Shigenobu S."/>
        </authorList>
    </citation>
    <scope>NUCLEOTIDE SEQUENCE [LARGE SCALE GENOMIC DNA]</scope>
</reference>
<evidence type="ECO:0008006" key="4">
    <source>
        <dbReference type="Google" id="ProtNLM"/>
    </source>
</evidence>
<keyword evidence="3" id="KW-1185">Reference proteome</keyword>
<name>A0AAV4F478_9GAST</name>
<evidence type="ECO:0000313" key="2">
    <source>
        <dbReference type="EMBL" id="GFR67804.1"/>
    </source>
</evidence>
<accession>A0AAV4F478</accession>
<sequence length="94" mass="10292">MTTNRTMVYRTTTSPGPDIDDILGDPLAGDDAIEDMTPNEKIVVMVMLAAMAVVGTVGNALAIYVFARLKQKVSTPDRLFSKWLLGECCLIERD</sequence>
<feature type="transmembrane region" description="Helical" evidence="1">
    <location>
        <begin position="42"/>
        <end position="67"/>
    </location>
</feature>
<organism evidence="2 3">
    <name type="scientific">Elysia marginata</name>
    <dbReference type="NCBI Taxonomy" id="1093978"/>
    <lineage>
        <taxon>Eukaryota</taxon>
        <taxon>Metazoa</taxon>
        <taxon>Spiralia</taxon>
        <taxon>Lophotrochozoa</taxon>
        <taxon>Mollusca</taxon>
        <taxon>Gastropoda</taxon>
        <taxon>Heterobranchia</taxon>
        <taxon>Euthyneura</taxon>
        <taxon>Panpulmonata</taxon>
        <taxon>Sacoglossa</taxon>
        <taxon>Placobranchoidea</taxon>
        <taxon>Plakobranchidae</taxon>
        <taxon>Elysia</taxon>
    </lineage>
</organism>
<keyword evidence="1" id="KW-1133">Transmembrane helix</keyword>
<dbReference type="AlphaFoldDB" id="A0AAV4F478"/>
<gene>
    <name evidence="2" type="ORF">ElyMa_002008700</name>
</gene>
<keyword evidence="1" id="KW-0812">Transmembrane</keyword>
<proteinExistence type="predicted"/>
<dbReference type="EMBL" id="BMAT01004075">
    <property type="protein sequence ID" value="GFR67804.1"/>
    <property type="molecule type" value="Genomic_DNA"/>
</dbReference>
<evidence type="ECO:0000256" key="1">
    <source>
        <dbReference type="SAM" id="Phobius"/>
    </source>
</evidence>
<dbReference type="Proteomes" id="UP000762676">
    <property type="component" value="Unassembled WGS sequence"/>
</dbReference>
<keyword evidence="1" id="KW-0472">Membrane</keyword>
<dbReference type="Gene3D" id="1.20.1070.10">
    <property type="entry name" value="Rhodopsin 7-helix transmembrane proteins"/>
    <property type="match status" value="1"/>
</dbReference>
<comment type="caution">
    <text evidence="2">The sequence shown here is derived from an EMBL/GenBank/DDBJ whole genome shotgun (WGS) entry which is preliminary data.</text>
</comment>
<evidence type="ECO:0000313" key="3">
    <source>
        <dbReference type="Proteomes" id="UP000762676"/>
    </source>
</evidence>
<protein>
    <recommendedName>
        <fullName evidence="4">G-protein coupled receptors family 1 profile domain-containing protein</fullName>
    </recommendedName>
</protein>